<dbReference type="SMART" id="SM00116">
    <property type="entry name" value="CBS"/>
    <property type="match status" value="2"/>
</dbReference>
<name>A0A7Y7B046_STRMO</name>
<dbReference type="PANTHER" id="PTHR43080:SF2">
    <property type="entry name" value="CBS DOMAIN-CONTAINING PROTEIN"/>
    <property type="match status" value="1"/>
</dbReference>
<evidence type="ECO:0000256" key="1">
    <source>
        <dbReference type="ARBA" id="ARBA00023122"/>
    </source>
</evidence>
<comment type="caution">
    <text evidence="4">The sequence shown here is derived from an EMBL/GenBank/DDBJ whole genome shotgun (WGS) entry which is preliminary data.</text>
</comment>
<evidence type="ECO:0000256" key="2">
    <source>
        <dbReference type="PROSITE-ProRule" id="PRU00703"/>
    </source>
</evidence>
<dbReference type="SUPFAM" id="SSF54631">
    <property type="entry name" value="CBS-domain pair"/>
    <property type="match status" value="1"/>
</dbReference>
<evidence type="ECO:0000313" key="4">
    <source>
        <dbReference type="EMBL" id="NVK76512.1"/>
    </source>
</evidence>
<dbReference type="Proteomes" id="UP000587462">
    <property type="component" value="Unassembled WGS sequence"/>
</dbReference>
<dbReference type="InterPro" id="IPR051257">
    <property type="entry name" value="Diverse_CBS-Domain"/>
</dbReference>
<keyword evidence="5" id="KW-1185">Reference proteome</keyword>
<dbReference type="RefSeq" id="WP_171078310.1">
    <property type="nucleotide sequence ID" value="NZ_BNBU01000001.1"/>
</dbReference>
<dbReference type="InterPro" id="IPR000644">
    <property type="entry name" value="CBS_dom"/>
</dbReference>
<proteinExistence type="predicted"/>
<keyword evidence="1 2" id="KW-0129">CBS domain</keyword>
<dbReference type="PANTHER" id="PTHR43080">
    <property type="entry name" value="CBS DOMAIN-CONTAINING PROTEIN CBSX3, MITOCHONDRIAL"/>
    <property type="match status" value="1"/>
</dbReference>
<sequence length="150" mass="15887">MEIKYAMSSPPASVPPEATLEEAARRMADAKAGALPVVQDGRVIGVLTDRDLVVRAMAHGLSSRTRAEEVMSTDPVTVTADTPVTAALHAMRSINVRHLPVVDDGRLVGMVSFDDLFTYLSAQLGALADIVHAVRRAPGGSPRPHGDAPR</sequence>
<protein>
    <submittedName>
        <fullName evidence="4">CBS domain-containing protein</fullName>
    </submittedName>
</protein>
<gene>
    <name evidence="4" type="ORF">HG542_02430</name>
</gene>
<dbReference type="InterPro" id="IPR046342">
    <property type="entry name" value="CBS_dom_sf"/>
</dbReference>
<dbReference type="EMBL" id="JABBXF010000004">
    <property type="protein sequence ID" value="NVK76512.1"/>
    <property type="molecule type" value="Genomic_DNA"/>
</dbReference>
<evidence type="ECO:0000313" key="5">
    <source>
        <dbReference type="Proteomes" id="UP000587462"/>
    </source>
</evidence>
<feature type="domain" description="CBS" evidence="3">
    <location>
        <begin position="71"/>
        <end position="127"/>
    </location>
</feature>
<dbReference type="AlphaFoldDB" id="A0A7Y7B046"/>
<dbReference type="PROSITE" id="PS51371">
    <property type="entry name" value="CBS"/>
    <property type="match status" value="2"/>
</dbReference>
<feature type="domain" description="CBS" evidence="3">
    <location>
        <begin position="7"/>
        <end position="63"/>
    </location>
</feature>
<organism evidence="4 5">
    <name type="scientific">Streptomyces morookaense</name>
    <name type="common">Streptoverticillium morookaense</name>
    <dbReference type="NCBI Taxonomy" id="1970"/>
    <lineage>
        <taxon>Bacteria</taxon>
        <taxon>Bacillati</taxon>
        <taxon>Actinomycetota</taxon>
        <taxon>Actinomycetes</taxon>
        <taxon>Kitasatosporales</taxon>
        <taxon>Streptomycetaceae</taxon>
        <taxon>Streptomyces</taxon>
    </lineage>
</organism>
<dbReference type="CDD" id="cd04622">
    <property type="entry name" value="CBS_pair_HRP1_like"/>
    <property type="match status" value="1"/>
</dbReference>
<dbReference type="Pfam" id="PF00571">
    <property type="entry name" value="CBS"/>
    <property type="match status" value="2"/>
</dbReference>
<evidence type="ECO:0000259" key="3">
    <source>
        <dbReference type="PROSITE" id="PS51371"/>
    </source>
</evidence>
<dbReference type="Gene3D" id="3.10.580.10">
    <property type="entry name" value="CBS-domain"/>
    <property type="match status" value="1"/>
</dbReference>
<accession>A0A7Y7B046</accession>
<reference evidence="4 5" key="1">
    <citation type="submission" date="2020-04" db="EMBL/GenBank/DDBJ databases">
        <title>Draft Genome Sequence of Streptomyces morookaense DSM 40503, an 8-azaguanine-producing strain.</title>
        <authorList>
            <person name="Qi J."/>
            <person name="Gao J.-M."/>
        </authorList>
    </citation>
    <scope>NUCLEOTIDE SEQUENCE [LARGE SCALE GENOMIC DNA]</scope>
    <source>
        <strain evidence="4 5">DSM 40503</strain>
    </source>
</reference>